<proteinExistence type="predicted"/>
<dbReference type="AlphaFoldDB" id="A0A6C0BM56"/>
<dbReference type="EMBL" id="MN739192">
    <property type="protein sequence ID" value="QHS92754.1"/>
    <property type="molecule type" value="Genomic_DNA"/>
</dbReference>
<evidence type="ECO:0000313" key="1">
    <source>
        <dbReference type="EMBL" id="QHS92754.1"/>
    </source>
</evidence>
<protein>
    <submittedName>
        <fullName evidence="1">Uncharacterized protein</fullName>
    </submittedName>
</protein>
<sequence length="42" mass="4787">MRVTIMSHCNINIQSQTSYNIELSVDPHILPCSFYVTSVNVM</sequence>
<reference evidence="1" key="1">
    <citation type="journal article" date="2020" name="Nature">
        <title>Giant virus diversity and host interactions through global metagenomics.</title>
        <authorList>
            <person name="Schulz F."/>
            <person name="Roux S."/>
            <person name="Paez-Espino D."/>
            <person name="Jungbluth S."/>
            <person name="Walsh D.A."/>
            <person name="Denef V.J."/>
            <person name="McMahon K.D."/>
            <person name="Konstantinidis K.T."/>
            <person name="Eloe-Fadrosh E.A."/>
            <person name="Kyrpides N.C."/>
            <person name="Woyke T."/>
        </authorList>
    </citation>
    <scope>NUCLEOTIDE SEQUENCE</scope>
    <source>
        <strain evidence="1">GVMAG-M-3300017651-5</strain>
    </source>
</reference>
<name>A0A6C0BM56_9ZZZZ</name>
<accession>A0A6C0BM56</accession>
<organism evidence="1">
    <name type="scientific">viral metagenome</name>
    <dbReference type="NCBI Taxonomy" id="1070528"/>
    <lineage>
        <taxon>unclassified sequences</taxon>
        <taxon>metagenomes</taxon>
        <taxon>organismal metagenomes</taxon>
    </lineage>
</organism>